<dbReference type="PANTHER" id="PTHR21599:SF0">
    <property type="entry name" value="GLYCERATE KINASE"/>
    <property type="match status" value="1"/>
</dbReference>
<dbReference type="STRING" id="1379.HMPREF3186_01177"/>
<gene>
    <name evidence="5" type="ORF">HMPREF3186_01177</name>
</gene>
<name>A0A133ZVA0_9BACL</name>
<proteinExistence type="inferred from homology"/>
<comment type="similarity">
    <text evidence="1 4">Belongs to the glycerate kinase type-1 family.</text>
</comment>
<evidence type="ECO:0000256" key="3">
    <source>
        <dbReference type="ARBA" id="ARBA00022777"/>
    </source>
</evidence>
<dbReference type="RefSeq" id="WP_060914308.1">
    <property type="nucleotide sequence ID" value="NZ_JAGZGJ010000018.1"/>
</dbReference>
<dbReference type="Pfam" id="PF02595">
    <property type="entry name" value="Gly_kinase"/>
    <property type="match status" value="1"/>
</dbReference>
<protein>
    <submittedName>
        <fullName evidence="5">Glycerate kinase</fullName>
    </submittedName>
</protein>
<dbReference type="InterPro" id="IPR036129">
    <property type="entry name" value="Glycerate_kinase_sf"/>
</dbReference>
<keyword evidence="2 4" id="KW-0808">Transferase</keyword>
<keyword evidence="3 4" id="KW-0418">Kinase</keyword>
<dbReference type="EMBL" id="LSDC01000076">
    <property type="protein sequence ID" value="KXB59359.1"/>
    <property type="molecule type" value="Genomic_DNA"/>
</dbReference>
<organism evidence="5 6">
    <name type="scientific">Gemella haemolysans</name>
    <dbReference type="NCBI Taxonomy" id="1379"/>
    <lineage>
        <taxon>Bacteria</taxon>
        <taxon>Bacillati</taxon>
        <taxon>Bacillota</taxon>
        <taxon>Bacilli</taxon>
        <taxon>Bacillales</taxon>
        <taxon>Gemellaceae</taxon>
        <taxon>Gemella</taxon>
    </lineage>
</organism>
<dbReference type="PATRIC" id="fig|1379.3.peg.1157"/>
<reference evidence="6" key="1">
    <citation type="submission" date="2016-01" db="EMBL/GenBank/DDBJ databases">
        <authorList>
            <person name="Mitreva M."/>
            <person name="Pepin K.H."/>
            <person name="Mihindukulasuriya K.A."/>
            <person name="Fulton R."/>
            <person name="Fronick C."/>
            <person name="O'Laughlin M."/>
            <person name="Miner T."/>
            <person name="Herter B."/>
            <person name="Rosa B.A."/>
            <person name="Cordes M."/>
            <person name="Tomlinson C."/>
            <person name="Wollam A."/>
            <person name="Palsikar V.B."/>
            <person name="Mardis E.R."/>
            <person name="Wilson R.K."/>
        </authorList>
    </citation>
    <scope>NUCLEOTIDE SEQUENCE [LARGE SCALE GENOMIC DNA]</scope>
    <source>
        <strain evidence="6">DNF01167</strain>
    </source>
</reference>
<dbReference type="SUPFAM" id="SSF110738">
    <property type="entry name" value="Glycerate kinase I"/>
    <property type="match status" value="1"/>
</dbReference>
<sequence>MKVLIAVNEFKGSLTSLEIGEIISDKLTSNYDYISSIVQPIADGGDGFLSIFQGFNKEKFTTINAAHEECDVNYLINLEKKEAVIEVAEVIGIKYLTEEQKNPHITTTVGLGKLISFLLDKGIEHFIIGLGGSATNDCGIGMLNELGIKFSDEYGATCKHGINELKKISNINTELVNDKLKNSRFTIISDVNNPLIGPNGSTYVFSKQKGLKEIEFQKVDSYIERFANLVNIKTNLNNALKEGSGAAGGLGFAFMTFCNATIQSGSQFMINYLGLEEIIQKMDIIVTGEGKLDRQSYMGKAPIEIAKIAKKFNKKVIFLAGSILDDELKDLSPEDENLIDASFSIQRKFTSLNTAMNKKVSKANIENTIIQIFNLLEFYNEY</sequence>
<dbReference type="InterPro" id="IPR018197">
    <property type="entry name" value="Glycerate_kinase_RE-like"/>
</dbReference>
<dbReference type="PIRSF" id="PIRSF006078">
    <property type="entry name" value="GlxK"/>
    <property type="match status" value="1"/>
</dbReference>
<dbReference type="OrthoDB" id="9774290at2"/>
<accession>A0A133ZVA0</accession>
<evidence type="ECO:0000256" key="4">
    <source>
        <dbReference type="PIRNR" id="PIRNR006078"/>
    </source>
</evidence>
<dbReference type="PANTHER" id="PTHR21599">
    <property type="entry name" value="GLYCERATE KINASE"/>
    <property type="match status" value="1"/>
</dbReference>
<dbReference type="InterPro" id="IPR018193">
    <property type="entry name" value="Glyc_kinase_flavodox-like_fold"/>
</dbReference>
<dbReference type="AlphaFoldDB" id="A0A133ZVA0"/>
<evidence type="ECO:0000256" key="1">
    <source>
        <dbReference type="ARBA" id="ARBA00006284"/>
    </source>
</evidence>
<comment type="caution">
    <text evidence="5">The sequence shown here is derived from an EMBL/GenBank/DDBJ whole genome shotgun (WGS) entry which is preliminary data.</text>
</comment>
<dbReference type="Gene3D" id="3.90.1510.10">
    <property type="entry name" value="Glycerate kinase, domain 2"/>
    <property type="match status" value="1"/>
</dbReference>
<evidence type="ECO:0000313" key="6">
    <source>
        <dbReference type="Proteomes" id="UP000070355"/>
    </source>
</evidence>
<dbReference type="NCBIfam" id="TIGR00045">
    <property type="entry name" value="glycerate kinase"/>
    <property type="match status" value="1"/>
</dbReference>
<dbReference type="GO" id="GO:0008887">
    <property type="term" value="F:glycerate kinase activity"/>
    <property type="evidence" value="ECO:0007669"/>
    <property type="project" value="UniProtKB-UniRule"/>
</dbReference>
<dbReference type="InterPro" id="IPR004381">
    <property type="entry name" value="Glycerate_kinase"/>
</dbReference>
<dbReference type="Proteomes" id="UP000070355">
    <property type="component" value="Unassembled WGS sequence"/>
</dbReference>
<dbReference type="GO" id="GO:0031388">
    <property type="term" value="P:organic acid phosphorylation"/>
    <property type="evidence" value="ECO:0007669"/>
    <property type="project" value="UniProtKB-UniRule"/>
</dbReference>
<evidence type="ECO:0000313" key="5">
    <source>
        <dbReference type="EMBL" id="KXB59359.1"/>
    </source>
</evidence>
<dbReference type="Gene3D" id="3.40.50.10350">
    <property type="entry name" value="Glycerate kinase, domain 1"/>
    <property type="match status" value="1"/>
</dbReference>
<evidence type="ECO:0000256" key="2">
    <source>
        <dbReference type="ARBA" id="ARBA00022679"/>
    </source>
</evidence>